<dbReference type="AlphaFoldDB" id="A0A167Y7W4"/>
<feature type="compositionally biased region" description="Low complexity" evidence="1">
    <location>
        <begin position="44"/>
        <end position="55"/>
    </location>
</feature>
<feature type="compositionally biased region" description="Low complexity" evidence="1">
    <location>
        <begin position="26"/>
        <end position="37"/>
    </location>
</feature>
<feature type="compositionally biased region" description="Low complexity" evidence="1">
    <location>
        <begin position="321"/>
        <end position="356"/>
    </location>
</feature>
<evidence type="ECO:0000313" key="2">
    <source>
        <dbReference type="EMBL" id="OAA65953.1"/>
    </source>
</evidence>
<feature type="compositionally biased region" description="Acidic residues" evidence="1">
    <location>
        <begin position="360"/>
        <end position="370"/>
    </location>
</feature>
<dbReference type="Proteomes" id="UP000076874">
    <property type="component" value="Unassembled WGS sequence"/>
</dbReference>
<dbReference type="STRING" id="1081102.A0A167Y7W4"/>
<protein>
    <submittedName>
        <fullName evidence="2">Uncharacterized protein</fullName>
    </submittedName>
</protein>
<proteinExistence type="predicted"/>
<name>A0A167Y7W4_9HYPO</name>
<dbReference type="InterPro" id="IPR039632">
    <property type="entry name" value="TMEM42"/>
</dbReference>
<dbReference type="InterPro" id="IPR037185">
    <property type="entry name" value="EmrE-like"/>
</dbReference>
<reference evidence="2 3" key="1">
    <citation type="journal article" date="2016" name="Genome Biol. Evol.">
        <title>Divergent and convergent evolution of fungal pathogenicity.</title>
        <authorList>
            <person name="Shang Y."/>
            <person name="Xiao G."/>
            <person name="Zheng P."/>
            <person name="Cen K."/>
            <person name="Zhan S."/>
            <person name="Wang C."/>
        </authorList>
    </citation>
    <scope>NUCLEOTIDE SEQUENCE [LARGE SCALE GENOMIC DNA]</scope>
    <source>
        <strain evidence="2 3">RCEF 264</strain>
    </source>
</reference>
<feature type="region of interest" description="Disordered" evidence="1">
    <location>
        <begin position="1"/>
        <end position="84"/>
    </location>
</feature>
<feature type="compositionally biased region" description="Basic and acidic residues" evidence="1">
    <location>
        <begin position="71"/>
        <end position="84"/>
    </location>
</feature>
<dbReference type="SUPFAM" id="SSF103481">
    <property type="entry name" value="Multidrug resistance efflux transporter EmrE"/>
    <property type="match status" value="1"/>
</dbReference>
<dbReference type="OrthoDB" id="5854584at2759"/>
<gene>
    <name evidence="2" type="ORF">SPI_02740</name>
</gene>
<accession>A0A167Y7W4</accession>
<keyword evidence="3" id="KW-1185">Reference proteome</keyword>
<evidence type="ECO:0000256" key="1">
    <source>
        <dbReference type="SAM" id="MobiDB-lite"/>
    </source>
</evidence>
<sequence>MLRQRRQGRSSNHHRSLPPGAIDAQTRTTTTTKTTTKTTRRVHTAAPLQTTQPTAMDPEPTSEWPLLDGYESDRDNEGAADADAHADEDVADIWGRPSRPSSPAGAAGAAGAAAPSAAAAAAAASTSATPGPAASWTGRNRWVALALASGTCAAINGVFAKLTTTEATSHWANSLAKLIGLDAVERVVDVGVRGMWALFTKALAAGHSAVQVAVMNTSSNFVLTALLGSALFAEALPPLWWLGTALLVAGNVIVGRQDGGSGAKGGDDGGVAGEDDSGTAAATAAGAAAAAVVPTATSNSLLATPMPATDNRRGSKRKAAAGRTATRTGAGASASTSAAVAASASSTSVHSLATLAPADEKDDSDEESDGANDAFDGWYHDDNSDDDDEAVHRGRG</sequence>
<comment type="caution">
    <text evidence="2">The sequence shown here is derived from an EMBL/GenBank/DDBJ whole genome shotgun (WGS) entry which is preliminary data.</text>
</comment>
<dbReference type="EMBL" id="AZHD01000003">
    <property type="protein sequence ID" value="OAA65953.1"/>
    <property type="molecule type" value="Genomic_DNA"/>
</dbReference>
<dbReference type="PANTHER" id="PTHR31965:SF1">
    <property type="entry name" value="TRANSMEMBRANE PROTEIN 42"/>
    <property type="match status" value="1"/>
</dbReference>
<feature type="region of interest" description="Disordered" evidence="1">
    <location>
        <begin position="301"/>
        <end position="396"/>
    </location>
</feature>
<dbReference type="PANTHER" id="PTHR31965">
    <property type="entry name" value="TRANSMEMBRANE PROTEIN 42"/>
    <property type="match status" value="1"/>
</dbReference>
<evidence type="ECO:0000313" key="3">
    <source>
        <dbReference type="Proteomes" id="UP000076874"/>
    </source>
</evidence>
<organism evidence="2 3">
    <name type="scientific">Niveomyces insectorum RCEF 264</name>
    <dbReference type="NCBI Taxonomy" id="1081102"/>
    <lineage>
        <taxon>Eukaryota</taxon>
        <taxon>Fungi</taxon>
        <taxon>Dikarya</taxon>
        <taxon>Ascomycota</taxon>
        <taxon>Pezizomycotina</taxon>
        <taxon>Sordariomycetes</taxon>
        <taxon>Hypocreomycetidae</taxon>
        <taxon>Hypocreales</taxon>
        <taxon>Cordycipitaceae</taxon>
        <taxon>Niveomyces</taxon>
    </lineage>
</organism>
<feature type="compositionally biased region" description="Basic residues" evidence="1">
    <location>
        <begin position="1"/>
        <end position="16"/>
    </location>
</feature>